<accession>A0A1K0G6M9</accession>
<dbReference type="EMBL" id="LT558126">
    <property type="protein sequence ID" value="SAM83224.1"/>
    <property type="molecule type" value="Genomic_DNA"/>
</dbReference>
<proteinExistence type="predicted"/>
<name>A0A1K0G6M9_9BASI</name>
<gene>
    <name evidence="2" type="ORF">UBRO_20751</name>
</gene>
<evidence type="ECO:0000313" key="3">
    <source>
        <dbReference type="Proteomes" id="UP000179920"/>
    </source>
</evidence>
<sequence length="270" mass="27999">MALHPLLICAPPSSALILPPLSPPHSAPHNPSLQQSQPSSNGWLTTTSMQRRIMWSSTVSQSSGPGTLTLASPPLPSAPTILPEPSRASSILLATQLQLPSCPSHSPSSTNLLTPCLPSATPGTTGACFVQLSAWPLLASSTPVSSLGKQCLPHPSSLSTPSNLWRMGPMLLSFSPPVQWTPLALLSPSPCQRFLSQHVQSKPSKSFARTIQPLSPSSLSKTTCLSTTICSSPLSIAASRQVASLPKATPATPSDAAPPLGLQPMGLTPP</sequence>
<protein>
    <submittedName>
        <fullName evidence="2">Uncharacterized protein</fullName>
    </submittedName>
</protein>
<feature type="compositionally biased region" description="Low complexity" evidence="1">
    <location>
        <begin position="64"/>
        <end position="81"/>
    </location>
</feature>
<feature type="region of interest" description="Disordered" evidence="1">
    <location>
        <begin position="58"/>
        <end position="81"/>
    </location>
</feature>
<dbReference type="AlphaFoldDB" id="A0A1K0G6M9"/>
<feature type="compositionally biased region" description="Low complexity" evidence="1">
    <location>
        <begin position="27"/>
        <end position="40"/>
    </location>
</feature>
<evidence type="ECO:0000256" key="1">
    <source>
        <dbReference type="SAM" id="MobiDB-lite"/>
    </source>
</evidence>
<organism evidence="2 3">
    <name type="scientific">Ustilago bromivora</name>
    <dbReference type="NCBI Taxonomy" id="307758"/>
    <lineage>
        <taxon>Eukaryota</taxon>
        <taxon>Fungi</taxon>
        <taxon>Dikarya</taxon>
        <taxon>Basidiomycota</taxon>
        <taxon>Ustilaginomycotina</taxon>
        <taxon>Ustilaginomycetes</taxon>
        <taxon>Ustilaginales</taxon>
        <taxon>Ustilaginaceae</taxon>
        <taxon>Ustilago</taxon>
    </lineage>
</organism>
<reference evidence="3" key="1">
    <citation type="submission" date="2016-04" db="EMBL/GenBank/DDBJ databases">
        <authorList>
            <person name="Guldener U."/>
            <person name="Guldener U."/>
        </authorList>
    </citation>
    <scope>NUCLEOTIDE SEQUENCE [LARGE SCALE GENOMIC DNA]</scope>
    <source>
        <strain evidence="3">UB2112</strain>
    </source>
</reference>
<dbReference type="Proteomes" id="UP000179920">
    <property type="component" value="Chromosome X"/>
</dbReference>
<feature type="compositionally biased region" description="Low complexity" evidence="1">
    <location>
        <begin position="246"/>
        <end position="259"/>
    </location>
</feature>
<feature type="region of interest" description="Disordered" evidence="1">
    <location>
        <begin position="244"/>
        <end position="270"/>
    </location>
</feature>
<evidence type="ECO:0000313" key="2">
    <source>
        <dbReference type="EMBL" id="SAM83224.1"/>
    </source>
</evidence>
<feature type="region of interest" description="Disordered" evidence="1">
    <location>
        <begin position="19"/>
        <end position="43"/>
    </location>
</feature>